<dbReference type="EMBL" id="CP004885">
    <property type="protein sequence ID" value="AGX86711.1"/>
    <property type="molecule type" value="Genomic_DNA"/>
</dbReference>
<gene>
    <name evidence="1" type="ORF">Cenrod_0600</name>
</gene>
<reference evidence="1 2" key="1">
    <citation type="journal article" date="2013" name="Genome Biol.">
        <title>Genomic analysis reveals key aspects of prokaryotic symbiosis in the phototrophic consortium "Chlorochromatium aggregatum".</title>
        <authorList>
            <person name="Liu Z."/>
            <person name="Muller J."/>
            <person name="Li T."/>
            <person name="Alvey R.M."/>
            <person name="Vogl K."/>
            <person name="Frigaard N.U."/>
            <person name="Rockwell N.C."/>
            <person name="Boyd E.S."/>
            <person name="Tomsho L.P."/>
            <person name="Schuster S.C."/>
            <person name="Henke P."/>
            <person name="Rohde M."/>
            <person name="Overmann J."/>
            <person name="Bryant D.A."/>
        </authorList>
    </citation>
    <scope>NUCLEOTIDE SEQUENCE [LARGE SCALE GENOMIC DNA]</scope>
    <source>
        <strain evidence="1">CR</strain>
    </source>
</reference>
<proteinExistence type="predicted"/>
<sequence length="52" mass="5836">MGLRLTVTSAHSYMPSPRPRFGRHDPILQELWAVKAAMNAEAGYNIGTFFDL</sequence>
<name>U5N5B5_9BURK</name>
<protein>
    <submittedName>
        <fullName evidence="1">Uncharacterized protein</fullName>
    </submittedName>
</protein>
<dbReference type="KEGG" id="cbx:Cenrod_0600"/>
<dbReference type="HOGENOM" id="CLU_3077961_0_0_4"/>
<evidence type="ECO:0000313" key="2">
    <source>
        <dbReference type="Proteomes" id="UP000017184"/>
    </source>
</evidence>
<keyword evidence="2" id="KW-1185">Reference proteome</keyword>
<organism evidence="1 2">
    <name type="scientific">Candidatus Symbiobacter mobilis CR</name>
    <dbReference type="NCBI Taxonomy" id="946483"/>
    <lineage>
        <taxon>Bacteria</taxon>
        <taxon>Pseudomonadati</taxon>
        <taxon>Pseudomonadota</taxon>
        <taxon>Betaproteobacteria</taxon>
        <taxon>Burkholderiales</taxon>
        <taxon>Comamonadaceae</taxon>
    </lineage>
</organism>
<evidence type="ECO:0000313" key="1">
    <source>
        <dbReference type="EMBL" id="AGX86711.1"/>
    </source>
</evidence>
<accession>U5N5B5</accession>
<dbReference type="Proteomes" id="UP000017184">
    <property type="component" value="Chromosome"/>
</dbReference>
<dbReference type="AlphaFoldDB" id="U5N5B5"/>
<dbReference type="STRING" id="946483.Cenrod_0600"/>